<feature type="domain" description="Aminotransferase class I/classII large" evidence="11">
    <location>
        <begin position="51"/>
        <end position="322"/>
    </location>
</feature>
<evidence type="ECO:0000256" key="7">
    <source>
        <dbReference type="ARBA" id="ARBA00022898"/>
    </source>
</evidence>
<dbReference type="PROSITE" id="PS00105">
    <property type="entry name" value="AA_TRANSFER_CLASS_1"/>
    <property type="match status" value="1"/>
</dbReference>
<dbReference type="GO" id="GO:0048472">
    <property type="term" value="F:threonine-phosphate decarboxylase activity"/>
    <property type="evidence" value="ECO:0007669"/>
    <property type="project" value="UniProtKB-EC"/>
</dbReference>
<dbReference type="Gene3D" id="3.90.1150.10">
    <property type="entry name" value="Aspartate Aminotransferase, domain 1"/>
    <property type="match status" value="1"/>
</dbReference>
<sequence length="327" mass="35253">MLEHGGGLIAAARRYGIPREQWLDLSTGLNPQGWLVPALPASCWQRLPEEHDGLEAAAADYYGSVNLLPVAGSQAAIQALPLLRPAGRVGVLSTSYAEHAHAWQRHGLQVMPLEPDAIDAALPTLDVLLLVNPNNPTGQRFSVDTLQGWRATLAERGGWLIVDEAFMDCTPEESLVPQAGLPGLIVLRSLGKFFGLAGARVGFVFAWSELLDALREELGPWTLAGPARAAARLALLDTDWQVTARQRLAADGTRLAALLAEHGLTPTGGTPLFQWLQRSDAQTIHEVLARRGILTRHFAAPASVRFGLPPDEAGWQRLAEALAELRG</sequence>
<protein>
    <recommendedName>
        <fullName evidence="5">Putative 8-amino-7-oxononanoate synthase</fullName>
        <ecNumber evidence="4">4.1.1.81</ecNumber>
    </recommendedName>
    <alternativeName>
        <fullName evidence="9">L-threonine-O-3-phosphate decarboxylase</fullName>
    </alternativeName>
</protein>
<comment type="catalytic activity">
    <reaction evidence="10">
        <text>O-phospho-L-threonine + H(+) = (R)-1-aminopropan-2-yl phosphate + CO2</text>
        <dbReference type="Rhea" id="RHEA:11492"/>
        <dbReference type="ChEBI" id="CHEBI:15378"/>
        <dbReference type="ChEBI" id="CHEBI:16526"/>
        <dbReference type="ChEBI" id="CHEBI:58563"/>
        <dbReference type="ChEBI" id="CHEBI:58675"/>
        <dbReference type="EC" id="4.1.1.81"/>
    </reaction>
</comment>
<evidence type="ECO:0000256" key="3">
    <source>
        <dbReference type="ARBA" id="ARBA00004953"/>
    </source>
</evidence>
<dbReference type="InterPro" id="IPR015421">
    <property type="entry name" value="PyrdxlP-dep_Trfase_major"/>
</dbReference>
<keyword evidence="6" id="KW-0169">Cobalamin biosynthesis</keyword>
<evidence type="ECO:0000313" key="13">
    <source>
        <dbReference type="Proteomes" id="UP001168540"/>
    </source>
</evidence>
<comment type="function">
    <text evidence="2">Decarboxylates L-threonine-O-3-phosphate to yield (R)-1-amino-2-propanol O-2-phosphate, the precursor for the linkage between the nucleotide loop and the corrin ring in cobalamin.</text>
</comment>
<organism evidence="12 13">
    <name type="scientific">Crenobacter oryzisoli</name>
    <dbReference type="NCBI Taxonomy" id="3056844"/>
    <lineage>
        <taxon>Bacteria</taxon>
        <taxon>Pseudomonadati</taxon>
        <taxon>Pseudomonadota</taxon>
        <taxon>Betaproteobacteria</taxon>
        <taxon>Neisseriales</taxon>
        <taxon>Neisseriaceae</taxon>
        <taxon>Crenobacter</taxon>
    </lineage>
</organism>
<evidence type="ECO:0000256" key="9">
    <source>
        <dbReference type="ARBA" id="ARBA00029996"/>
    </source>
</evidence>
<evidence type="ECO:0000259" key="11">
    <source>
        <dbReference type="Pfam" id="PF00155"/>
    </source>
</evidence>
<name>A0ABT7XNH9_9NEIS</name>
<dbReference type="CDD" id="cd00609">
    <property type="entry name" value="AAT_like"/>
    <property type="match status" value="1"/>
</dbReference>
<dbReference type="InterPro" id="IPR015422">
    <property type="entry name" value="PyrdxlP-dep_Trfase_small"/>
</dbReference>
<dbReference type="PANTHER" id="PTHR42885:SF1">
    <property type="entry name" value="THREONINE-PHOSPHATE DECARBOXYLASE"/>
    <property type="match status" value="1"/>
</dbReference>
<comment type="pathway">
    <text evidence="3">Cofactor biosynthesis; adenosylcobalamin biosynthesis.</text>
</comment>
<dbReference type="Pfam" id="PF00155">
    <property type="entry name" value="Aminotran_1_2"/>
    <property type="match status" value="1"/>
</dbReference>
<dbReference type="InterPro" id="IPR015424">
    <property type="entry name" value="PyrdxlP-dep_Trfase"/>
</dbReference>
<evidence type="ECO:0000313" key="12">
    <source>
        <dbReference type="EMBL" id="MDN0075358.1"/>
    </source>
</evidence>
<evidence type="ECO:0000256" key="4">
    <source>
        <dbReference type="ARBA" id="ARBA00012285"/>
    </source>
</evidence>
<evidence type="ECO:0000256" key="6">
    <source>
        <dbReference type="ARBA" id="ARBA00022573"/>
    </source>
</evidence>
<keyword evidence="13" id="KW-1185">Reference proteome</keyword>
<proteinExistence type="predicted"/>
<gene>
    <name evidence="12" type="primary">cobD</name>
    <name evidence="12" type="ORF">QU481_10695</name>
</gene>
<dbReference type="InterPro" id="IPR005860">
    <property type="entry name" value="CobD"/>
</dbReference>
<dbReference type="NCBIfam" id="TIGR01140">
    <property type="entry name" value="L_thr_O3P_dcar"/>
    <property type="match status" value="1"/>
</dbReference>
<dbReference type="SUPFAM" id="SSF53383">
    <property type="entry name" value="PLP-dependent transferases"/>
    <property type="match status" value="1"/>
</dbReference>
<evidence type="ECO:0000256" key="2">
    <source>
        <dbReference type="ARBA" id="ARBA00003444"/>
    </source>
</evidence>
<reference evidence="12" key="1">
    <citation type="submission" date="2023-06" db="EMBL/GenBank/DDBJ databases">
        <authorList>
            <person name="Zhang S."/>
        </authorList>
    </citation>
    <scope>NUCLEOTIDE SEQUENCE</scope>
    <source>
        <strain evidence="12">SG2303</strain>
    </source>
</reference>
<comment type="caution">
    <text evidence="12">The sequence shown here is derived from an EMBL/GenBank/DDBJ whole genome shotgun (WGS) entry which is preliminary data.</text>
</comment>
<dbReference type="EC" id="4.1.1.81" evidence="4"/>
<evidence type="ECO:0000256" key="5">
    <source>
        <dbReference type="ARBA" id="ARBA00021531"/>
    </source>
</evidence>
<dbReference type="InterPro" id="IPR004839">
    <property type="entry name" value="Aminotransferase_I/II_large"/>
</dbReference>
<evidence type="ECO:0000256" key="8">
    <source>
        <dbReference type="ARBA" id="ARBA00023239"/>
    </source>
</evidence>
<dbReference type="Proteomes" id="UP001168540">
    <property type="component" value="Unassembled WGS sequence"/>
</dbReference>
<evidence type="ECO:0000256" key="10">
    <source>
        <dbReference type="ARBA" id="ARBA00048531"/>
    </source>
</evidence>
<dbReference type="PANTHER" id="PTHR42885">
    <property type="entry name" value="HISTIDINOL-PHOSPHATE AMINOTRANSFERASE-RELATED"/>
    <property type="match status" value="1"/>
</dbReference>
<accession>A0ABT7XNH9</accession>
<dbReference type="Gene3D" id="3.40.640.10">
    <property type="entry name" value="Type I PLP-dependent aspartate aminotransferase-like (Major domain)"/>
    <property type="match status" value="1"/>
</dbReference>
<keyword evidence="7" id="KW-0663">Pyridoxal phosphate</keyword>
<comment type="cofactor">
    <cofactor evidence="1">
        <name>pyridoxal 5'-phosphate</name>
        <dbReference type="ChEBI" id="CHEBI:597326"/>
    </cofactor>
</comment>
<dbReference type="EMBL" id="JAUEDK010000016">
    <property type="protein sequence ID" value="MDN0075358.1"/>
    <property type="molecule type" value="Genomic_DNA"/>
</dbReference>
<dbReference type="RefSeq" id="WP_289829965.1">
    <property type="nucleotide sequence ID" value="NZ_JAUEDK010000016.1"/>
</dbReference>
<keyword evidence="8 12" id="KW-0456">Lyase</keyword>
<evidence type="ECO:0000256" key="1">
    <source>
        <dbReference type="ARBA" id="ARBA00001933"/>
    </source>
</evidence>
<dbReference type="InterPro" id="IPR004838">
    <property type="entry name" value="NHTrfase_class1_PyrdxlP-BS"/>
</dbReference>